<accession>G5A2Z5</accession>
<dbReference type="KEGG" id="psoj:PHYSODRAFT_308182"/>
<organism evidence="3">
    <name type="scientific">Phytophthora sojae (strain P6497)</name>
    <name type="common">Soybean stem and root rot agent</name>
    <name type="synonym">Phytophthora megasperma f. sp. glycines</name>
    <dbReference type="NCBI Taxonomy" id="1094619"/>
    <lineage>
        <taxon>Eukaryota</taxon>
        <taxon>Sar</taxon>
        <taxon>Stramenopiles</taxon>
        <taxon>Oomycota</taxon>
        <taxon>Peronosporomycetes</taxon>
        <taxon>Peronosporales</taxon>
        <taxon>Peronosporaceae</taxon>
        <taxon>Phytophthora</taxon>
    </lineage>
</organism>
<dbReference type="KEGG" id="psoj:PHYSODRAFT_305342"/>
<evidence type="ECO:0000313" key="3">
    <source>
        <dbReference type="Proteomes" id="UP000002640"/>
    </source>
</evidence>
<dbReference type="GeneID" id="20642542"/>
<protein>
    <recommendedName>
        <fullName evidence="4">RxLR effector protein</fullName>
    </recommendedName>
</protein>
<evidence type="ECO:0008006" key="4">
    <source>
        <dbReference type="Google" id="ProtNLM"/>
    </source>
</evidence>
<name>G5A2Z5_PHYSP</name>
<dbReference type="SMR" id="G5A2Z5"/>
<gene>
    <name evidence="2" type="ORF">PHYSODRAFT_305342</name>
    <name evidence="1" type="ORF">PHYSODRAFT_308182</name>
</gene>
<dbReference type="AlphaFoldDB" id="G5A2Z5"/>
<reference evidence="2 3" key="1">
    <citation type="journal article" date="2006" name="Science">
        <title>Phytophthora genome sequences uncover evolutionary origins and mechanisms of pathogenesis.</title>
        <authorList>
            <person name="Tyler B.M."/>
            <person name="Tripathy S."/>
            <person name="Zhang X."/>
            <person name="Dehal P."/>
            <person name="Jiang R.H."/>
            <person name="Aerts A."/>
            <person name="Arredondo F.D."/>
            <person name="Baxter L."/>
            <person name="Bensasson D."/>
            <person name="Beynon J.L."/>
            <person name="Chapman J."/>
            <person name="Damasceno C.M."/>
            <person name="Dorrance A.E."/>
            <person name="Dou D."/>
            <person name="Dickerman A.W."/>
            <person name="Dubchak I.L."/>
            <person name="Garbelotto M."/>
            <person name="Gijzen M."/>
            <person name="Gordon S.G."/>
            <person name="Govers F."/>
            <person name="Grunwald N.J."/>
            <person name="Huang W."/>
            <person name="Ivors K.L."/>
            <person name="Jones R.W."/>
            <person name="Kamoun S."/>
            <person name="Krampis K."/>
            <person name="Lamour K.H."/>
            <person name="Lee M.K."/>
            <person name="McDonald W.H."/>
            <person name="Medina M."/>
            <person name="Meijer H.J."/>
            <person name="Nordberg E.K."/>
            <person name="Maclean D.J."/>
            <person name="Ospina-Giraldo M.D."/>
            <person name="Morris P.F."/>
            <person name="Phuntumart V."/>
            <person name="Putnam N.H."/>
            <person name="Rash S."/>
            <person name="Rose J.K."/>
            <person name="Sakihama Y."/>
            <person name="Salamov A.A."/>
            <person name="Savidor A."/>
            <person name="Scheuring C.F."/>
            <person name="Smith B.M."/>
            <person name="Sobral B.W."/>
            <person name="Terry A."/>
            <person name="Torto-Alalibo T.A."/>
            <person name="Win J."/>
            <person name="Xu Z."/>
            <person name="Zhang H."/>
            <person name="Grigoriev I.V."/>
            <person name="Rokhsar D.S."/>
            <person name="Boore J.L."/>
        </authorList>
    </citation>
    <scope>NUCLEOTIDE SEQUENCE [LARGE SCALE GENOMIC DNA]</scope>
    <source>
        <strain evidence="2 3">P6497</strain>
    </source>
</reference>
<dbReference type="Proteomes" id="UP000002640">
    <property type="component" value="Unassembled WGS sequence"/>
</dbReference>
<dbReference type="GeneID" id="20642998"/>
<reference evidence="2" key="2">
    <citation type="submission" date="2011-09" db="EMBL/GenBank/DDBJ databases">
        <authorList>
            <consortium name="US DOE Joint Genome Institute (JGI-PGF)"/>
            <person name="Aerts A."/>
            <person name="Grimwood J."/>
            <person name="Schmutz J."/>
            <person name="Lucas S."/>
            <person name="Hammon N."/>
            <person name="Glavina del Rio T."/>
            <person name="Dalin E."/>
            <person name="Tice H."/>
            <person name="Pitluck S."/>
            <person name="Dehal P."/>
            <person name="Chapman J."/>
            <person name="Putman N.H."/>
            <person name="Salamov A.A."/>
            <person name="Terry A."/>
            <person name="Rokhsar D.S."/>
            <person name="Boore J.L."/>
            <person name="Tripathy S."/>
            <person name="Tyler B.M."/>
            <person name="Grigoriev I.V."/>
        </authorList>
    </citation>
    <scope>NUCLEOTIDE SEQUENCE</scope>
    <source>
        <strain evidence="2">P6497</strain>
    </source>
</reference>
<dbReference type="EMBL" id="JH159159">
    <property type="protein sequence ID" value="EGZ10035.1"/>
    <property type="molecule type" value="Genomic_DNA"/>
</dbReference>
<proteinExistence type="predicted"/>
<dbReference type="EMBL" id="JH159177">
    <property type="protein sequence ID" value="EGZ04645.1"/>
    <property type="molecule type" value="Genomic_DNA"/>
</dbReference>
<sequence>MAKHPLAGYTIEAWRSYLDVFNKRLLLRQASKIDELSVFREAYGDRGLATTLLRANGSREARSRANVLQRAQFKDWSEKRVRPEDVLTKLYKVDRITSDDNMVVDAYIKWLANEAKK</sequence>
<dbReference type="RefSeq" id="XP_009539936.1">
    <property type="nucleotide sequence ID" value="XM_009541641.1"/>
</dbReference>
<dbReference type="RefSeq" id="XP_009534896.1">
    <property type="nucleotide sequence ID" value="XM_009536601.1"/>
</dbReference>
<evidence type="ECO:0000313" key="1">
    <source>
        <dbReference type="EMBL" id="EGZ04645.1"/>
    </source>
</evidence>
<dbReference type="InParanoid" id="G5A2Z5"/>
<evidence type="ECO:0000313" key="2">
    <source>
        <dbReference type="EMBL" id="EGZ10035.1"/>
    </source>
</evidence>
<keyword evidence="3" id="KW-1185">Reference proteome</keyword>